<dbReference type="InterPro" id="IPR014352">
    <property type="entry name" value="FERM/acyl-CoA-bd_prot_sf"/>
</dbReference>
<sequence length="124" mass="13868">MCEVLCERNQAGLNLFLSTICKSKTMIPGYAFFSFLSSYQESFEKAAEEVKVLKQKPDQGEVTALYGLYKQATVGDVNIDRPGMFDFIGKTKWDGWAAKKGLSKEEAMAAYVDLVEELKAKYGI</sequence>
<dbReference type="GeneTree" id="ENSGT00940000154846"/>
<proteinExistence type="predicted"/>
<comment type="subcellular location">
    <subcellularLocation>
        <location evidence="1">Endoplasmic reticulum</location>
    </subcellularLocation>
    <subcellularLocation>
        <location evidence="2">Golgi apparatus</location>
    </subcellularLocation>
</comment>
<dbReference type="Gene3D" id="1.20.80.10">
    <property type="match status" value="1"/>
</dbReference>
<reference evidence="9" key="1">
    <citation type="submission" date="2025-08" db="UniProtKB">
        <authorList>
            <consortium name="Ensembl"/>
        </authorList>
    </citation>
    <scope>IDENTIFICATION</scope>
</reference>
<dbReference type="GO" id="GO:0006631">
    <property type="term" value="P:fatty acid metabolic process"/>
    <property type="evidence" value="ECO:0007669"/>
    <property type="project" value="TreeGrafter"/>
</dbReference>
<evidence type="ECO:0000256" key="5">
    <source>
        <dbReference type="ARBA" id="ARBA00023034"/>
    </source>
</evidence>
<evidence type="ECO:0000256" key="2">
    <source>
        <dbReference type="ARBA" id="ARBA00004555"/>
    </source>
</evidence>
<dbReference type="PANTHER" id="PTHR23310">
    <property type="entry name" value="ACYL-COA-BINDING PROTEIN, ACBP"/>
    <property type="match status" value="1"/>
</dbReference>
<dbReference type="InterPro" id="IPR035984">
    <property type="entry name" value="Acyl-CoA-binding_sf"/>
</dbReference>
<evidence type="ECO:0000256" key="1">
    <source>
        <dbReference type="ARBA" id="ARBA00004240"/>
    </source>
</evidence>
<dbReference type="CDD" id="cd00435">
    <property type="entry name" value="ACBP"/>
    <property type="match status" value="1"/>
</dbReference>
<dbReference type="SUPFAM" id="SSF47027">
    <property type="entry name" value="Acyl-CoA binding protein"/>
    <property type="match status" value="1"/>
</dbReference>
<evidence type="ECO:0000313" key="9">
    <source>
        <dbReference type="Ensembl" id="ENSMAMP00000036454.1"/>
    </source>
</evidence>
<evidence type="ECO:0000256" key="7">
    <source>
        <dbReference type="ARBA" id="ARBA00039735"/>
    </source>
</evidence>
<keyword evidence="6" id="KW-0446">Lipid-binding</keyword>
<keyword evidence="3" id="KW-0813">Transport</keyword>
<evidence type="ECO:0000256" key="3">
    <source>
        <dbReference type="ARBA" id="ARBA00022448"/>
    </source>
</evidence>
<keyword evidence="5" id="KW-0333">Golgi apparatus</keyword>
<dbReference type="PANTHER" id="PTHR23310:SF54">
    <property type="entry name" value="ACYL-COA-BINDING PROTEIN"/>
    <property type="match status" value="1"/>
</dbReference>
<evidence type="ECO:0000259" key="8">
    <source>
        <dbReference type="PROSITE" id="PS51228"/>
    </source>
</evidence>
<feature type="domain" description="ACB" evidence="8">
    <location>
        <begin position="39"/>
        <end position="124"/>
    </location>
</feature>
<dbReference type="Proteomes" id="UP000261640">
    <property type="component" value="Unplaced"/>
</dbReference>
<dbReference type="GO" id="GO:0000062">
    <property type="term" value="F:fatty-acyl-CoA binding"/>
    <property type="evidence" value="ECO:0007669"/>
    <property type="project" value="InterPro"/>
</dbReference>
<dbReference type="PRINTS" id="PR00689">
    <property type="entry name" value="ACOABINDINGP"/>
</dbReference>
<dbReference type="AlphaFoldDB" id="A0A7N8WHK8"/>
<reference evidence="9" key="2">
    <citation type="submission" date="2025-09" db="UniProtKB">
        <authorList>
            <consortium name="Ensembl"/>
        </authorList>
    </citation>
    <scope>IDENTIFICATION</scope>
</reference>
<dbReference type="GO" id="GO:0005783">
    <property type="term" value="C:endoplasmic reticulum"/>
    <property type="evidence" value="ECO:0007669"/>
    <property type="project" value="UniProtKB-SubCell"/>
</dbReference>
<dbReference type="InParanoid" id="A0A7N8WHK8"/>
<name>A0A7N8WHK8_9TELE</name>
<dbReference type="Pfam" id="PF00887">
    <property type="entry name" value="ACBP"/>
    <property type="match status" value="1"/>
</dbReference>
<dbReference type="Ensembl" id="ENSMAMT00000059167.1">
    <property type="protein sequence ID" value="ENSMAMP00000036454.1"/>
    <property type="gene ID" value="ENSMAMG00000005224.2"/>
</dbReference>
<evidence type="ECO:0000256" key="4">
    <source>
        <dbReference type="ARBA" id="ARBA00022824"/>
    </source>
</evidence>
<evidence type="ECO:0000256" key="6">
    <source>
        <dbReference type="ARBA" id="ARBA00023121"/>
    </source>
</evidence>
<evidence type="ECO:0000313" key="10">
    <source>
        <dbReference type="Proteomes" id="UP000261640"/>
    </source>
</evidence>
<keyword evidence="4" id="KW-0256">Endoplasmic reticulum</keyword>
<dbReference type="PROSITE" id="PS51228">
    <property type="entry name" value="ACB_2"/>
    <property type="match status" value="1"/>
</dbReference>
<keyword evidence="10" id="KW-1185">Reference proteome</keyword>
<organism evidence="9 10">
    <name type="scientific">Mastacembelus armatus</name>
    <name type="common">zig-zag eel</name>
    <dbReference type="NCBI Taxonomy" id="205130"/>
    <lineage>
        <taxon>Eukaryota</taxon>
        <taxon>Metazoa</taxon>
        <taxon>Chordata</taxon>
        <taxon>Craniata</taxon>
        <taxon>Vertebrata</taxon>
        <taxon>Euteleostomi</taxon>
        <taxon>Actinopterygii</taxon>
        <taxon>Neopterygii</taxon>
        <taxon>Teleostei</taxon>
        <taxon>Neoteleostei</taxon>
        <taxon>Acanthomorphata</taxon>
        <taxon>Anabantaria</taxon>
        <taxon>Synbranchiformes</taxon>
        <taxon>Mastacembelidae</taxon>
        <taxon>Mastacembelus</taxon>
    </lineage>
</organism>
<dbReference type="InterPro" id="IPR000582">
    <property type="entry name" value="Acyl-CoA-binding_protein"/>
</dbReference>
<protein>
    <recommendedName>
        <fullName evidence="7">Acyl-CoA-binding protein</fullName>
    </recommendedName>
</protein>
<accession>A0A7N8WHK8</accession>
<dbReference type="GO" id="GO:0005794">
    <property type="term" value="C:Golgi apparatus"/>
    <property type="evidence" value="ECO:0007669"/>
    <property type="project" value="UniProtKB-SubCell"/>
</dbReference>